<dbReference type="Proteomes" id="UP000325313">
    <property type="component" value="Unassembled WGS sequence"/>
</dbReference>
<evidence type="ECO:0000313" key="11">
    <source>
        <dbReference type="EMBL" id="KAA1091429.1"/>
    </source>
</evidence>
<dbReference type="CDD" id="cd12278">
    <property type="entry name" value="RRM_eIF3B"/>
    <property type="match status" value="1"/>
</dbReference>
<keyword evidence="12" id="KW-1185">Reference proteome</keyword>
<dbReference type="GO" id="GO:0003723">
    <property type="term" value="F:RNA binding"/>
    <property type="evidence" value="ECO:0007669"/>
    <property type="project" value="UniProtKB-UniRule"/>
</dbReference>
<keyword evidence="2 6" id="KW-0963">Cytoplasm</keyword>
<dbReference type="FunFam" id="2.130.10.10:FF:000947">
    <property type="entry name" value="Eukaryotic translation initiation factor 3 subunit B"/>
    <property type="match status" value="1"/>
</dbReference>
<dbReference type="OrthoDB" id="10250414at2759"/>
<dbReference type="PANTHER" id="PTHR14068">
    <property type="entry name" value="EUKARYOTIC TRANSLATION INITIATION FACTOR 3 EIF3 -RELATED"/>
    <property type="match status" value="1"/>
</dbReference>
<comment type="caution">
    <text evidence="10">The sequence shown here is derived from an EMBL/GenBank/DDBJ whole genome shotgun (WGS) entry which is preliminary data.</text>
</comment>
<dbReference type="GO" id="GO:0005852">
    <property type="term" value="C:eukaryotic translation initiation factor 3 complex"/>
    <property type="evidence" value="ECO:0007669"/>
    <property type="project" value="UniProtKB-UniRule"/>
</dbReference>
<dbReference type="HAMAP" id="MF_03001">
    <property type="entry name" value="eIF3b"/>
    <property type="match status" value="1"/>
</dbReference>
<dbReference type="GO" id="GO:0031369">
    <property type="term" value="F:translation initiation factor binding"/>
    <property type="evidence" value="ECO:0007669"/>
    <property type="project" value="InterPro"/>
</dbReference>
<feature type="domain" description="Translation initiation factor beta propellor-like" evidence="9">
    <location>
        <begin position="539"/>
        <end position="757"/>
    </location>
</feature>
<dbReference type="GO" id="GO:0003743">
    <property type="term" value="F:translation initiation factor activity"/>
    <property type="evidence" value="ECO:0007669"/>
    <property type="project" value="UniProtKB-UniRule"/>
</dbReference>
<dbReference type="Proteomes" id="UP000324748">
    <property type="component" value="Unassembled WGS sequence"/>
</dbReference>
<evidence type="ECO:0000256" key="8">
    <source>
        <dbReference type="SAM" id="MobiDB-lite"/>
    </source>
</evidence>
<evidence type="ECO:0000256" key="2">
    <source>
        <dbReference type="ARBA" id="ARBA00022490"/>
    </source>
</evidence>
<dbReference type="GO" id="GO:0033290">
    <property type="term" value="C:eukaryotic 48S preinitiation complex"/>
    <property type="evidence" value="ECO:0007669"/>
    <property type="project" value="UniProtKB-UniRule"/>
</dbReference>
<dbReference type="Gene3D" id="2.130.10.10">
    <property type="entry name" value="YVTN repeat-like/Quinoprotein amine dehydrogenase"/>
    <property type="match status" value="2"/>
</dbReference>
<dbReference type="AlphaFoldDB" id="A0A5B0MJ12"/>
<sequence>MFLFFFEKIRGTKINSDRLCIAGKDWKSVRPIKKWGIHREMVIARHGRQWKRLWTGCGAGGAPARQLWLTVIQRGVNGAQQWSTAVKRGRGNLQLTTTVIPSPHIPIDQSNDKMVANGKEVDHFSDEEDSDLEIDYTDIEERFRPKFQDTFDNLIVVEGAPIVDESKRGRLIKAIISTFAKKDLKISESKIEMPLDPNNQSKGYLFIELNSPQDADRAVRNLHDYPFDKKHRFTVIKFTEVERFAHVAENFVKPVLEEYKPRSHLKSWLADPQGRDQMIIYQGDDVKVAWHGRNGAPDVAHKRTKWTDAYCAWSPDGTMLATIHNQGVALWGGANFDRIHRLYHPKVKLIDFSPMENYLVTWSDQPIELPTDPQAPQIFSEDDEGNSIAVWDVVTGKLLRTFPVLTPSSEEEGGARIKFQWPMFKWSGDDRYLARVTPGQAISVYETPGMGLLDKKSIKIEGVVDFEWCPLSENERDAILEARNLLPSASFDEPSSDSKPKKNAGERSNMLAFWTPEVANQPARVSLMNIPSRDTLRSKNLFNVHDAKIHWQSNGDYVCVKVDRHTKTKKTTYCNLELFRVRDKSFPVDVIEIKDTVTAFAWEPKGNRFILITSNDPNLSQGPTPGTTIKTNIHFFGMDVKKGDFRLFKTYDGKTCNSVHWSPKGRHVVTATLGSSSKCDLEFWDTDLDESDKDLGSGISLLSSVEHYGMTELEWDPSGRYLASIGSMWLSSLECGYTIWDFKGELMHKVTLERFKQLLWRPRPRSLLSKETQRKIRKNLREYSKQFEEEDQLEASNVSAELVAHRRRLLDEWDSWRRHSKQELATEASRAGKLSAAQKAADPADSEQIEEWIEEVIEETETML</sequence>
<evidence type="ECO:0000259" key="9">
    <source>
        <dbReference type="Pfam" id="PF08662"/>
    </source>
</evidence>
<dbReference type="Gene3D" id="3.30.70.330">
    <property type="match status" value="1"/>
</dbReference>
<dbReference type="Pfam" id="PF08662">
    <property type="entry name" value="eIF2A"/>
    <property type="match status" value="1"/>
</dbReference>
<dbReference type="InterPro" id="IPR012677">
    <property type="entry name" value="Nucleotide-bd_a/b_plait_sf"/>
</dbReference>
<evidence type="ECO:0000313" key="13">
    <source>
        <dbReference type="Proteomes" id="UP000325313"/>
    </source>
</evidence>
<evidence type="ECO:0000256" key="3">
    <source>
        <dbReference type="ARBA" id="ARBA00022540"/>
    </source>
</evidence>
<dbReference type="SUPFAM" id="SSF54928">
    <property type="entry name" value="RNA-binding domain, RBD"/>
    <property type="match status" value="1"/>
</dbReference>
<reference evidence="12 13" key="1">
    <citation type="submission" date="2019-05" db="EMBL/GenBank/DDBJ databases">
        <title>Emergence of the Ug99 lineage of the wheat stem rust pathogen through somatic hybridization.</title>
        <authorList>
            <person name="Li F."/>
            <person name="Upadhyaya N.M."/>
            <person name="Sperschneider J."/>
            <person name="Matny O."/>
            <person name="Nguyen-Phuc H."/>
            <person name="Mago R."/>
            <person name="Raley C."/>
            <person name="Miller M.E."/>
            <person name="Silverstein K.A.T."/>
            <person name="Henningsen E."/>
            <person name="Hirsch C.D."/>
            <person name="Visser B."/>
            <person name="Pretorius Z.A."/>
            <person name="Steffenson B.J."/>
            <person name="Schwessinger B."/>
            <person name="Dodds P.N."/>
            <person name="Figueroa M."/>
        </authorList>
    </citation>
    <scope>NUCLEOTIDE SEQUENCE [LARGE SCALE GENOMIC DNA]</scope>
    <source>
        <strain evidence="11">21-0</strain>
        <strain evidence="10 13">Ug99</strain>
    </source>
</reference>
<gene>
    <name evidence="10" type="primary">PRT1_2</name>
    <name evidence="6" type="synonym">PRT1</name>
    <name evidence="11" type="synonym">PRT1_1</name>
    <name evidence="11" type="ORF">PGT21_033560</name>
    <name evidence="10" type="ORF">PGTUg99_035082</name>
</gene>
<protein>
    <recommendedName>
        <fullName evidence="6">Eukaryotic translation initiation factor 3 subunit B</fullName>
        <shortName evidence="6">eIF3b</shortName>
    </recommendedName>
    <alternativeName>
        <fullName evidence="6">Eukaryotic translation initiation factor 3 90 kDa subunit homolog</fullName>
        <shortName evidence="6">eIF3 p90</shortName>
    </alternativeName>
    <alternativeName>
        <fullName evidence="6">Translation initiation factor eIF3, p90 subunit homolog</fullName>
    </alternativeName>
</protein>
<comment type="function">
    <text evidence="7">Component of the eukaryotic translation initiation factor 3 (eIF-3) complex, which is involved in protein synthesis and, together with other initiation factors, stimulates binding of mRNA and methionyl-tRNAi to the 40S ribosome.</text>
</comment>
<keyword evidence="5 6" id="KW-0648">Protein biosynthesis</keyword>
<keyword evidence="4 6" id="KW-0694">RNA-binding</keyword>
<dbReference type="InterPro" id="IPR035979">
    <property type="entry name" value="RBD_domain_sf"/>
</dbReference>
<dbReference type="EMBL" id="VSWC01000092">
    <property type="protein sequence ID" value="KAA1091429.1"/>
    <property type="molecule type" value="Genomic_DNA"/>
</dbReference>
<evidence type="ECO:0000256" key="7">
    <source>
        <dbReference type="PIRNR" id="PIRNR036424"/>
    </source>
</evidence>
<comment type="function">
    <text evidence="6">RNA-binding component of the eukaryotic translation initiation factor 3 (eIF-3) complex, which is involved in protein synthesis of a specialized repertoire of mRNAs and, together with other initiation factors, stimulates binding of mRNA and methionyl-tRNAi to the 40S ribosome. The eIF-3 complex specifically targets and initiates translation of a subset of mRNAs involved in cell proliferation.</text>
</comment>
<dbReference type="SUPFAM" id="SSF82171">
    <property type="entry name" value="DPP6 N-terminal domain-like"/>
    <property type="match status" value="1"/>
</dbReference>
<dbReference type="InterPro" id="IPR015943">
    <property type="entry name" value="WD40/YVTN_repeat-like_dom_sf"/>
</dbReference>
<name>A0A5B0MJ12_PUCGR</name>
<keyword evidence="3 6" id="KW-0396">Initiation factor</keyword>
<dbReference type="PANTHER" id="PTHR14068:SF0">
    <property type="entry name" value="EUKARYOTIC TRANSLATION INITIATION FACTOR 3 SUBUNIT B"/>
    <property type="match status" value="1"/>
</dbReference>
<dbReference type="InterPro" id="IPR013979">
    <property type="entry name" value="TIF_beta_prop-like"/>
</dbReference>
<accession>A0A5B0MJ12</accession>
<evidence type="ECO:0000256" key="4">
    <source>
        <dbReference type="ARBA" id="ARBA00022884"/>
    </source>
</evidence>
<comment type="similarity">
    <text evidence="6 7">Belongs to the eIF-3 subunit B family.</text>
</comment>
<evidence type="ECO:0000256" key="6">
    <source>
        <dbReference type="HAMAP-Rule" id="MF_03001"/>
    </source>
</evidence>
<organism evidence="10 13">
    <name type="scientific">Puccinia graminis f. sp. tritici</name>
    <dbReference type="NCBI Taxonomy" id="56615"/>
    <lineage>
        <taxon>Eukaryota</taxon>
        <taxon>Fungi</taxon>
        <taxon>Dikarya</taxon>
        <taxon>Basidiomycota</taxon>
        <taxon>Pucciniomycotina</taxon>
        <taxon>Pucciniomycetes</taxon>
        <taxon>Pucciniales</taxon>
        <taxon>Pucciniaceae</taxon>
        <taxon>Puccinia</taxon>
    </lineage>
</organism>
<comment type="subcellular location">
    <subcellularLocation>
        <location evidence="1 6 7">Cytoplasm</location>
    </subcellularLocation>
</comment>
<dbReference type="GO" id="GO:0001732">
    <property type="term" value="P:formation of cytoplasmic translation initiation complex"/>
    <property type="evidence" value="ECO:0007669"/>
    <property type="project" value="UniProtKB-UniRule"/>
</dbReference>
<comment type="subunit">
    <text evidence="6 7">Component of the eukaryotic translation initiation factor 3 (eIF-3) complex.</text>
</comment>
<feature type="region of interest" description="Disordered" evidence="8">
    <location>
        <begin position="827"/>
        <end position="847"/>
    </location>
</feature>
<dbReference type="InterPro" id="IPR034363">
    <property type="entry name" value="eIF3B_RRM"/>
</dbReference>
<evidence type="ECO:0000313" key="10">
    <source>
        <dbReference type="EMBL" id="KAA1076066.1"/>
    </source>
</evidence>
<dbReference type="GO" id="GO:0016282">
    <property type="term" value="C:eukaryotic 43S preinitiation complex"/>
    <property type="evidence" value="ECO:0007669"/>
    <property type="project" value="UniProtKB-UniRule"/>
</dbReference>
<dbReference type="PIRSF" id="PIRSF036424">
    <property type="entry name" value="eIF3b"/>
    <property type="match status" value="1"/>
</dbReference>
<evidence type="ECO:0000313" key="12">
    <source>
        <dbReference type="Proteomes" id="UP000324748"/>
    </source>
</evidence>
<evidence type="ECO:0000256" key="1">
    <source>
        <dbReference type="ARBA" id="ARBA00004496"/>
    </source>
</evidence>
<dbReference type="EMBL" id="VDEP01000471">
    <property type="protein sequence ID" value="KAA1076066.1"/>
    <property type="molecule type" value="Genomic_DNA"/>
</dbReference>
<proteinExistence type="inferred from homology"/>
<dbReference type="InterPro" id="IPR011400">
    <property type="entry name" value="EIF3B"/>
</dbReference>
<evidence type="ECO:0000256" key="5">
    <source>
        <dbReference type="ARBA" id="ARBA00022917"/>
    </source>
</evidence>